<dbReference type="EMBL" id="JAMZIH010003252">
    <property type="protein sequence ID" value="KAJ1676945.1"/>
    <property type="molecule type" value="Genomic_DNA"/>
</dbReference>
<name>A0ACC1HNH8_9FUNG</name>
<evidence type="ECO:0000313" key="2">
    <source>
        <dbReference type="Proteomes" id="UP001145114"/>
    </source>
</evidence>
<gene>
    <name evidence="1" type="ORF">EV182_007199</name>
</gene>
<accession>A0ACC1HNH8</accession>
<dbReference type="Proteomes" id="UP001145114">
    <property type="component" value="Unassembled WGS sequence"/>
</dbReference>
<comment type="caution">
    <text evidence="1">The sequence shown here is derived from an EMBL/GenBank/DDBJ whole genome shotgun (WGS) entry which is preliminary data.</text>
</comment>
<keyword evidence="2" id="KW-1185">Reference proteome</keyword>
<evidence type="ECO:0000313" key="1">
    <source>
        <dbReference type="EMBL" id="KAJ1676945.1"/>
    </source>
</evidence>
<organism evidence="1 2">
    <name type="scientific">Spiromyces aspiralis</name>
    <dbReference type="NCBI Taxonomy" id="68401"/>
    <lineage>
        <taxon>Eukaryota</taxon>
        <taxon>Fungi</taxon>
        <taxon>Fungi incertae sedis</taxon>
        <taxon>Zoopagomycota</taxon>
        <taxon>Kickxellomycotina</taxon>
        <taxon>Kickxellomycetes</taxon>
        <taxon>Kickxellales</taxon>
        <taxon>Kickxellaceae</taxon>
        <taxon>Spiromyces</taxon>
    </lineage>
</organism>
<sequence>MAIAIIAHHPETRLGDWAKVKALLISTYHIEEEEPNLNNVFDDLLAQGLNTDKPDMFLNSFTNIMASLHERESMKIMLLLKAVPTHIHEKVIMSYNEEIKTLDEAIQCIHEQTKSQ</sequence>
<proteinExistence type="predicted"/>
<reference evidence="1" key="1">
    <citation type="submission" date="2022-06" db="EMBL/GenBank/DDBJ databases">
        <title>Phylogenomic reconstructions and comparative analyses of Kickxellomycotina fungi.</title>
        <authorList>
            <person name="Reynolds N.K."/>
            <person name="Stajich J.E."/>
            <person name="Barry K."/>
            <person name="Grigoriev I.V."/>
            <person name="Crous P."/>
            <person name="Smith M.E."/>
        </authorList>
    </citation>
    <scope>NUCLEOTIDE SEQUENCE</scope>
    <source>
        <strain evidence="1">RSA 2271</strain>
    </source>
</reference>
<protein>
    <submittedName>
        <fullName evidence="1">Uncharacterized protein</fullName>
    </submittedName>
</protein>